<reference evidence="1 2" key="2">
    <citation type="submission" date="2018-11" db="EMBL/GenBank/DDBJ databases">
        <authorList>
            <consortium name="Pathogen Informatics"/>
        </authorList>
    </citation>
    <scope>NUCLEOTIDE SEQUENCE [LARGE SCALE GENOMIC DNA]</scope>
    <source>
        <strain evidence="1 2">NST_G2</strain>
    </source>
</reference>
<evidence type="ECO:0000313" key="3">
    <source>
        <dbReference type="WBParaSite" id="SSLN_0000473001-mRNA-1"/>
    </source>
</evidence>
<keyword evidence="2" id="KW-1185">Reference proteome</keyword>
<organism evidence="3">
    <name type="scientific">Schistocephalus solidus</name>
    <name type="common">Tapeworm</name>
    <dbReference type="NCBI Taxonomy" id="70667"/>
    <lineage>
        <taxon>Eukaryota</taxon>
        <taxon>Metazoa</taxon>
        <taxon>Spiralia</taxon>
        <taxon>Lophotrochozoa</taxon>
        <taxon>Platyhelminthes</taxon>
        <taxon>Cestoda</taxon>
        <taxon>Eucestoda</taxon>
        <taxon>Diphyllobothriidea</taxon>
        <taxon>Diphyllobothriidae</taxon>
        <taxon>Schistocephalus</taxon>
    </lineage>
</organism>
<protein>
    <submittedName>
        <fullName evidence="1 3">Uncharacterized protein</fullName>
    </submittedName>
</protein>
<dbReference type="OrthoDB" id="412006at2759"/>
<dbReference type="AlphaFoldDB" id="A0A183SK27"/>
<sequence length="125" mass="13773">MPFRSSTIRTHSGCLTFNSRRVARNIADVSSSPVHLNRAKVSADDKHAAGNSGVPGKEDLIIIQGLLESPANPPKERILADLEQFREFINKMLQPSEEIIILKACCLGSHPTDTTATPQCRPRRQ</sequence>
<dbReference type="Proteomes" id="UP000275846">
    <property type="component" value="Unassembled WGS sequence"/>
</dbReference>
<gene>
    <name evidence="1" type="ORF">SSLN_LOCUS4575</name>
</gene>
<evidence type="ECO:0000313" key="2">
    <source>
        <dbReference type="Proteomes" id="UP000275846"/>
    </source>
</evidence>
<evidence type="ECO:0000313" key="1">
    <source>
        <dbReference type="EMBL" id="VDL90960.1"/>
    </source>
</evidence>
<reference evidence="3" key="1">
    <citation type="submission" date="2016-06" db="UniProtKB">
        <authorList>
            <consortium name="WormBaseParasite"/>
        </authorList>
    </citation>
    <scope>IDENTIFICATION</scope>
</reference>
<name>A0A183SK27_SCHSO</name>
<dbReference type="STRING" id="70667.A0A183SK27"/>
<dbReference type="EMBL" id="UYSU01032917">
    <property type="protein sequence ID" value="VDL90960.1"/>
    <property type="molecule type" value="Genomic_DNA"/>
</dbReference>
<dbReference type="WBParaSite" id="SSLN_0000473001-mRNA-1">
    <property type="protein sequence ID" value="SSLN_0000473001-mRNA-1"/>
    <property type="gene ID" value="SSLN_0000473001"/>
</dbReference>
<proteinExistence type="predicted"/>
<accession>A0A183SK27</accession>